<feature type="compositionally biased region" description="Basic and acidic residues" evidence="6">
    <location>
        <begin position="119"/>
        <end position="143"/>
    </location>
</feature>
<dbReference type="Gene3D" id="3.40.50.300">
    <property type="entry name" value="P-loop containing nucleotide triphosphate hydrolases"/>
    <property type="match status" value="1"/>
</dbReference>
<dbReference type="EMBL" id="JAYMYS010000004">
    <property type="protein sequence ID" value="KAK7395757.1"/>
    <property type="molecule type" value="Genomic_DNA"/>
</dbReference>
<evidence type="ECO:0000313" key="9">
    <source>
        <dbReference type="EMBL" id="KAK7395757.1"/>
    </source>
</evidence>
<dbReference type="SUPFAM" id="SSF52540">
    <property type="entry name" value="P-loop containing nucleoside triphosphate hydrolases"/>
    <property type="match status" value="1"/>
</dbReference>
<dbReference type="GO" id="GO:0006952">
    <property type="term" value="P:defense response"/>
    <property type="evidence" value="ECO:0007669"/>
    <property type="project" value="UniProtKB-KW"/>
</dbReference>
<protein>
    <recommendedName>
        <fullName evidence="11">NB-ARC domain-containing protein</fullName>
    </recommendedName>
</protein>
<dbReference type="Proteomes" id="UP001386955">
    <property type="component" value="Unassembled WGS sequence"/>
</dbReference>
<dbReference type="InterPro" id="IPR032675">
    <property type="entry name" value="LRR_dom_sf"/>
</dbReference>
<evidence type="ECO:0000256" key="5">
    <source>
        <dbReference type="ARBA" id="ARBA00022840"/>
    </source>
</evidence>
<dbReference type="AlphaFoldDB" id="A0AAN9XK07"/>
<accession>A0AAN9XK07</accession>
<keyword evidence="3" id="KW-0547">Nucleotide-binding</keyword>
<organism evidence="9 10">
    <name type="scientific">Psophocarpus tetragonolobus</name>
    <name type="common">Winged bean</name>
    <name type="synonym">Dolichos tetragonolobus</name>
    <dbReference type="NCBI Taxonomy" id="3891"/>
    <lineage>
        <taxon>Eukaryota</taxon>
        <taxon>Viridiplantae</taxon>
        <taxon>Streptophyta</taxon>
        <taxon>Embryophyta</taxon>
        <taxon>Tracheophyta</taxon>
        <taxon>Spermatophyta</taxon>
        <taxon>Magnoliopsida</taxon>
        <taxon>eudicotyledons</taxon>
        <taxon>Gunneridae</taxon>
        <taxon>Pentapetalae</taxon>
        <taxon>rosids</taxon>
        <taxon>fabids</taxon>
        <taxon>Fabales</taxon>
        <taxon>Fabaceae</taxon>
        <taxon>Papilionoideae</taxon>
        <taxon>50 kb inversion clade</taxon>
        <taxon>NPAAA clade</taxon>
        <taxon>indigoferoid/millettioid clade</taxon>
        <taxon>Phaseoleae</taxon>
        <taxon>Psophocarpus</taxon>
    </lineage>
</organism>
<evidence type="ECO:0000259" key="8">
    <source>
        <dbReference type="Pfam" id="PF23598"/>
    </source>
</evidence>
<dbReference type="PANTHER" id="PTHR33463">
    <property type="entry name" value="NB-ARC DOMAIN-CONTAINING PROTEIN-RELATED"/>
    <property type="match status" value="1"/>
</dbReference>
<feature type="domain" description="NB-ARC" evidence="7">
    <location>
        <begin position="2"/>
        <end position="73"/>
    </location>
</feature>
<dbReference type="SUPFAM" id="SSF52058">
    <property type="entry name" value="L domain-like"/>
    <property type="match status" value="1"/>
</dbReference>
<dbReference type="Pfam" id="PF00931">
    <property type="entry name" value="NB-ARC"/>
    <property type="match status" value="1"/>
</dbReference>
<reference evidence="9 10" key="1">
    <citation type="submission" date="2024-01" db="EMBL/GenBank/DDBJ databases">
        <title>The genomes of 5 underutilized Papilionoideae crops provide insights into root nodulation and disease resistanc.</title>
        <authorList>
            <person name="Jiang F."/>
        </authorList>
    </citation>
    <scope>NUCLEOTIDE SEQUENCE [LARGE SCALE GENOMIC DNA]</scope>
    <source>
        <strain evidence="9">DUOXIRENSHENG_FW03</strain>
        <tissue evidence="9">Leaves</tissue>
    </source>
</reference>
<dbReference type="PANTHER" id="PTHR33463:SF196">
    <property type="entry name" value="NB-ARC DOMAIN DISEASE RESISTANCE PROTEIN"/>
    <property type="match status" value="1"/>
</dbReference>
<keyword evidence="10" id="KW-1185">Reference proteome</keyword>
<dbReference type="Gene3D" id="1.10.8.430">
    <property type="entry name" value="Helical domain of apoptotic protease-activating factors"/>
    <property type="match status" value="1"/>
</dbReference>
<proteinExistence type="inferred from homology"/>
<evidence type="ECO:0000256" key="1">
    <source>
        <dbReference type="ARBA" id="ARBA00008894"/>
    </source>
</evidence>
<dbReference type="GO" id="GO:0005524">
    <property type="term" value="F:ATP binding"/>
    <property type="evidence" value="ECO:0007669"/>
    <property type="project" value="UniProtKB-KW"/>
</dbReference>
<dbReference type="InterPro" id="IPR042197">
    <property type="entry name" value="Apaf_helical"/>
</dbReference>
<gene>
    <name evidence="9" type="ORF">VNO78_16324</name>
</gene>
<dbReference type="Gene3D" id="3.80.10.10">
    <property type="entry name" value="Ribonuclease Inhibitor"/>
    <property type="match status" value="1"/>
</dbReference>
<keyword evidence="4" id="KW-0611">Plant defense</keyword>
<dbReference type="InterPro" id="IPR002182">
    <property type="entry name" value="NB-ARC"/>
</dbReference>
<evidence type="ECO:0008006" key="11">
    <source>
        <dbReference type="Google" id="ProtNLM"/>
    </source>
</evidence>
<feature type="domain" description="Disease resistance R13L4/SHOC-2-like LRR" evidence="8">
    <location>
        <begin position="432"/>
        <end position="567"/>
    </location>
</feature>
<comment type="caution">
    <text evidence="9">The sequence shown here is derived from an EMBL/GenBank/DDBJ whole genome shotgun (WGS) entry which is preliminary data.</text>
</comment>
<evidence type="ECO:0000256" key="3">
    <source>
        <dbReference type="ARBA" id="ARBA00022741"/>
    </source>
</evidence>
<dbReference type="InterPro" id="IPR027417">
    <property type="entry name" value="P-loop_NTPase"/>
</dbReference>
<dbReference type="Pfam" id="PF23598">
    <property type="entry name" value="LRR_14"/>
    <property type="match status" value="1"/>
</dbReference>
<sequence length="667" mass="77384">MFDVVVMVSVTKIPDIRKIQGQIADMLGIILNEESDIARANRIQKILNNEKKSTLIILDDVLEKLDLNMLGIPNEIVNDVGLKNVKEGKSLVTNAKKDAKGKSLIAHSMMNSNKLPDASNKEKTEDKDKVNNREKIEDKEKMGETHDRYKGCKILMISESKQILSSQMEQNESSIFSLEALEQKEAEDIFKKNAGLFAENSEFEELATQIVNRCNRLPMAIVTTARALKNQRRSAWEDTYQKLKWQSLSGAPEYSTNLSYDLLDDELKYTFLLCAYMGQHALILDLVKYYIGLRFLEGIYTVRQTRDRVNVLVAKLKESGLLSESYWQDHFSMQDTIRSAALSIARRKYHSFTMTKGKIDEWPDKIESYDAISFHHCDFIEGFPSRIDFPRLRVFHVINNDPNLTLPENFFEGMKRLQVLILVGMRQSLSKSSISSLENLRMLCLEQCCILDMKLSIIGNMKKLRILSFSGSDIENLPVELKQLKKLQIFDISNCSNLKDIPSGVIERLVSLEELYMRNTLIQWREEKDTYRSKVACLSELKHLNQLTTLDIQIPNVSYLPKNLFFDKLLSYKIVIGDLTSYFDTDFKMPEKYETMRFLAIQLQKENIHSLKEIKMMFERVESLFLEELNAVHGVFYRLNLKGFPYLKHLWIVNNHNVHDVFYRLYN</sequence>
<comment type="similarity">
    <text evidence="1">Belongs to the disease resistance NB-LRR family.</text>
</comment>
<name>A0AAN9XK07_PSOTE</name>
<dbReference type="PRINTS" id="PR00364">
    <property type="entry name" value="DISEASERSIST"/>
</dbReference>
<evidence type="ECO:0000256" key="2">
    <source>
        <dbReference type="ARBA" id="ARBA00022737"/>
    </source>
</evidence>
<keyword evidence="2" id="KW-0677">Repeat</keyword>
<evidence type="ECO:0000256" key="6">
    <source>
        <dbReference type="SAM" id="MobiDB-lite"/>
    </source>
</evidence>
<evidence type="ECO:0000259" key="7">
    <source>
        <dbReference type="Pfam" id="PF00931"/>
    </source>
</evidence>
<feature type="region of interest" description="Disordered" evidence="6">
    <location>
        <begin position="109"/>
        <end position="143"/>
    </location>
</feature>
<dbReference type="InterPro" id="IPR050905">
    <property type="entry name" value="Plant_NBS-LRR"/>
</dbReference>
<dbReference type="InterPro" id="IPR055414">
    <property type="entry name" value="LRR_R13L4/SHOC2-like"/>
</dbReference>
<evidence type="ECO:0000313" key="10">
    <source>
        <dbReference type="Proteomes" id="UP001386955"/>
    </source>
</evidence>
<keyword evidence="5" id="KW-0067">ATP-binding</keyword>
<dbReference type="GO" id="GO:0043531">
    <property type="term" value="F:ADP binding"/>
    <property type="evidence" value="ECO:0007669"/>
    <property type="project" value="InterPro"/>
</dbReference>
<evidence type="ECO:0000256" key="4">
    <source>
        <dbReference type="ARBA" id="ARBA00022821"/>
    </source>
</evidence>